<dbReference type="PANTHER" id="PTHR12677">
    <property type="entry name" value="GOLGI APPARATUS MEMBRANE PROTEIN TVP38-RELATED"/>
    <property type="match status" value="1"/>
</dbReference>
<keyword evidence="4 6" id="KW-1133">Transmembrane helix</keyword>
<evidence type="ECO:0000256" key="6">
    <source>
        <dbReference type="RuleBase" id="RU366058"/>
    </source>
</evidence>
<dbReference type="Proteomes" id="UP000094296">
    <property type="component" value="Unassembled WGS sequence"/>
</dbReference>
<dbReference type="STRING" id="766136.BHF68_04730"/>
<dbReference type="RefSeq" id="WP_069642913.1">
    <property type="nucleotide sequence ID" value="NZ_MIJE01000011.1"/>
</dbReference>
<dbReference type="InterPro" id="IPR015414">
    <property type="entry name" value="TMEM64"/>
</dbReference>
<evidence type="ECO:0000256" key="2">
    <source>
        <dbReference type="ARBA" id="ARBA00022475"/>
    </source>
</evidence>
<feature type="transmembrane region" description="Helical" evidence="6">
    <location>
        <begin position="158"/>
        <end position="176"/>
    </location>
</feature>
<evidence type="ECO:0000313" key="8">
    <source>
        <dbReference type="EMBL" id="OEF97515.1"/>
    </source>
</evidence>
<organism evidence="8 9">
    <name type="scientific">Desulfuribacillus alkaliarsenatis</name>
    <dbReference type="NCBI Taxonomy" id="766136"/>
    <lineage>
        <taxon>Bacteria</taxon>
        <taxon>Bacillati</taxon>
        <taxon>Bacillota</taxon>
        <taxon>Desulfuribacillia</taxon>
        <taxon>Desulfuribacillales</taxon>
        <taxon>Desulfuribacillaceae</taxon>
        <taxon>Desulfuribacillus</taxon>
    </lineage>
</organism>
<feature type="transmembrane region" description="Helical" evidence="6">
    <location>
        <begin position="12"/>
        <end position="36"/>
    </location>
</feature>
<name>A0A1E5G362_9FIRM</name>
<evidence type="ECO:0000259" key="7">
    <source>
        <dbReference type="Pfam" id="PF09335"/>
    </source>
</evidence>
<evidence type="ECO:0000313" key="9">
    <source>
        <dbReference type="Proteomes" id="UP000094296"/>
    </source>
</evidence>
<dbReference type="Pfam" id="PF09335">
    <property type="entry name" value="VTT_dom"/>
    <property type="match status" value="1"/>
</dbReference>
<evidence type="ECO:0000256" key="4">
    <source>
        <dbReference type="ARBA" id="ARBA00022989"/>
    </source>
</evidence>
<feature type="transmembrane region" description="Helical" evidence="6">
    <location>
        <begin position="111"/>
        <end position="138"/>
    </location>
</feature>
<dbReference type="GO" id="GO:0005886">
    <property type="term" value="C:plasma membrane"/>
    <property type="evidence" value="ECO:0007669"/>
    <property type="project" value="UniProtKB-SubCell"/>
</dbReference>
<dbReference type="EMBL" id="MIJE01000011">
    <property type="protein sequence ID" value="OEF97515.1"/>
    <property type="molecule type" value="Genomic_DNA"/>
</dbReference>
<reference evidence="8 9" key="1">
    <citation type="submission" date="2016-09" db="EMBL/GenBank/DDBJ databases">
        <title>Draft genome sequence for the type strain of Desulfuribacillus alkaliarsenatis AHT28, an obligately anaerobic, sulfidogenic bacterium isolated from Russian soda lake sediments.</title>
        <authorList>
            <person name="Abin C.A."/>
            <person name="Hollibaugh J.T."/>
        </authorList>
    </citation>
    <scope>NUCLEOTIDE SEQUENCE [LARGE SCALE GENOMIC DNA]</scope>
    <source>
        <strain evidence="8 9">AHT28</strain>
    </source>
</reference>
<gene>
    <name evidence="8" type="ORF">BHF68_04730</name>
</gene>
<feature type="transmembrane region" description="Helical" evidence="6">
    <location>
        <begin position="48"/>
        <end position="70"/>
    </location>
</feature>
<feature type="domain" description="VTT" evidence="7">
    <location>
        <begin position="33"/>
        <end position="151"/>
    </location>
</feature>
<dbReference type="InterPro" id="IPR032816">
    <property type="entry name" value="VTT_dom"/>
</dbReference>
<dbReference type="OrthoDB" id="5471155at2"/>
<keyword evidence="3 6" id="KW-0812">Transmembrane</keyword>
<comment type="caution">
    <text evidence="6">Lacks conserved residue(s) required for the propagation of feature annotation.</text>
</comment>
<keyword evidence="5 6" id="KW-0472">Membrane</keyword>
<comment type="similarity">
    <text evidence="6">Belongs to the TVP38/TMEM64 family.</text>
</comment>
<dbReference type="AlphaFoldDB" id="A0A1E5G362"/>
<sequence length="190" mass="21569">MVEQIIDLLNEYRYWAIIISISLNIVIAITAVFPPFVLTAANIMVFGFWQGTIISFVGEALGTIITFKLYRMGFRGFFQKKLDNYPRAKRLIDAEGSEAFMIIFSMRMMPFLPSAIVTLGGAVGKVSFITFAFASALGKMPALLFEAFSVYQVTQFNWIGKLILAIVAFGILYYVFRKRVFIRKHVNTEK</sequence>
<evidence type="ECO:0000256" key="3">
    <source>
        <dbReference type="ARBA" id="ARBA00022692"/>
    </source>
</evidence>
<comment type="caution">
    <text evidence="8">The sequence shown here is derived from an EMBL/GenBank/DDBJ whole genome shotgun (WGS) entry which is preliminary data.</text>
</comment>
<evidence type="ECO:0000256" key="1">
    <source>
        <dbReference type="ARBA" id="ARBA00004651"/>
    </source>
</evidence>
<keyword evidence="9" id="KW-1185">Reference proteome</keyword>
<accession>A0A1E5G362</accession>
<comment type="subcellular location">
    <subcellularLocation>
        <location evidence="1 6">Cell membrane</location>
        <topology evidence="1 6">Multi-pass membrane protein</topology>
    </subcellularLocation>
</comment>
<dbReference type="PANTHER" id="PTHR12677:SF55">
    <property type="entry name" value="UNDECAPRENYL PHOSPHATE TRANSPORTER SAOUHSC_00901-RELATED"/>
    <property type="match status" value="1"/>
</dbReference>
<protein>
    <recommendedName>
        <fullName evidence="6">TVP38/TMEM64 family membrane protein</fullName>
    </recommendedName>
</protein>
<keyword evidence="2 6" id="KW-1003">Cell membrane</keyword>
<proteinExistence type="inferred from homology"/>
<evidence type="ECO:0000256" key="5">
    <source>
        <dbReference type="ARBA" id="ARBA00023136"/>
    </source>
</evidence>